<gene>
    <name evidence="1" type="ORF">PAECIP111802_00258</name>
</gene>
<dbReference type="RefSeq" id="WP_218096638.1">
    <property type="nucleotide sequence ID" value="NZ_CAJVCE010000001.1"/>
</dbReference>
<proteinExistence type="predicted"/>
<dbReference type="Pfam" id="PF16477">
    <property type="entry name" value="DUF5054"/>
    <property type="match status" value="1"/>
</dbReference>
<dbReference type="CDD" id="cd10791">
    <property type="entry name" value="GH38N_AMII_like_1"/>
    <property type="match status" value="1"/>
</dbReference>
<evidence type="ECO:0000313" key="1">
    <source>
        <dbReference type="EMBL" id="CAG7616186.1"/>
    </source>
</evidence>
<evidence type="ECO:0000313" key="2">
    <source>
        <dbReference type="Proteomes" id="UP000730618"/>
    </source>
</evidence>
<evidence type="ECO:0008006" key="3">
    <source>
        <dbReference type="Google" id="ProtNLM"/>
    </source>
</evidence>
<protein>
    <recommendedName>
        <fullName evidence="3">DUF5054 domain-containing protein</fullName>
    </recommendedName>
</protein>
<comment type="caution">
    <text evidence="1">The sequence shown here is derived from an EMBL/GenBank/DDBJ whole genome shotgun (WGS) entry which is preliminary data.</text>
</comment>
<reference evidence="1 2" key="1">
    <citation type="submission" date="2021-06" db="EMBL/GenBank/DDBJ databases">
        <authorList>
            <person name="Criscuolo A."/>
        </authorList>
    </citation>
    <scope>NUCLEOTIDE SEQUENCE [LARGE SCALE GENOMIC DNA]</scope>
    <source>
        <strain evidence="2">CIP 111802</strain>
    </source>
</reference>
<name>A0ABM8VAM0_9BACL</name>
<dbReference type="InterPro" id="IPR032482">
    <property type="entry name" value="DUF5054"/>
</dbReference>
<sequence>MKQIETVHVVFKTHLDIGFTDLARNVVDKYMRYYIPGAILLSEQLAKENGPARFVWTTGSWLIQEYLRQADNEGRSAMERAIANGHVTWHGLPFTTHTELLDASLFEYGLSLAQKLDARFGKRTIAAKMTDVPGHTQAIVPHLARSGIQFLQLGVNPASKVPGVPPLFVWRAADGAEVIVNYGSGYGRVLEVEDFGDALVFAHTGDNMGPPSADKVISLFAELGERYPHAEIQASTLDAFAEKLAAIKHRLPVVTEEIGDSWIHGATSDPWKMSRYRELLRLRNRWLKEGRFDLYGQEYARLSESLLLVAEHTWGMDLKKFLPDYRNYSKPSFQAARQADVVSEDAVPAKYGYLKNKSGVTRTYRYFESSWQEQRDYVEQAIQALDDEKKFEVARAFAELKPVIAEIPETRLLQAGKTYKLGTFEAAFASDGSIAQLRDGSGKCWADDSHRLGLFQYETFGVAQYHTWFEQYVSNQQRTHSWADPDFGNPGMELCEPTPTGTVYSPVLVSLQRQEEKTQDIVIADLRLPDEAVELHGGPVQLRIRYAFNKYDSRIETELVWNGKSAYRLPEASWFSFAPKVDNPNLWKMDKMGEAISPLEVVRDGGRNLHAVLTGITYRGSDGMVQIETLDAPLLAPGKRRLLQFDNSFASLDEGMHFNLHNNIWGTNFTMWCEDDLKFRFAIMLESAKNLKINL</sequence>
<keyword evidence="2" id="KW-1185">Reference proteome</keyword>
<organism evidence="1 2">
    <name type="scientific">Paenibacillus allorhizosphaerae</name>
    <dbReference type="NCBI Taxonomy" id="2849866"/>
    <lineage>
        <taxon>Bacteria</taxon>
        <taxon>Bacillati</taxon>
        <taxon>Bacillota</taxon>
        <taxon>Bacilli</taxon>
        <taxon>Bacillales</taxon>
        <taxon>Paenibacillaceae</taxon>
        <taxon>Paenibacillus</taxon>
    </lineage>
</organism>
<accession>A0ABM8VAM0</accession>
<dbReference type="EMBL" id="CAJVCE010000001">
    <property type="protein sequence ID" value="CAG7616186.1"/>
    <property type="molecule type" value="Genomic_DNA"/>
</dbReference>
<dbReference type="Proteomes" id="UP000730618">
    <property type="component" value="Unassembled WGS sequence"/>
</dbReference>